<comment type="caution">
    <text evidence="1">The sequence shown here is derived from an EMBL/GenBank/DDBJ whole genome shotgun (WGS) entry which is preliminary data.</text>
</comment>
<evidence type="ECO:0000313" key="1">
    <source>
        <dbReference type="EMBL" id="KKN20095.1"/>
    </source>
</evidence>
<protein>
    <submittedName>
        <fullName evidence="1">Uncharacterized protein</fullName>
    </submittedName>
</protein>
<reference evidence="1" key="1">
    <citation type="journal article" date="2015" name="Nature">
        <title>Complex archaea that bridge the gap between prokaryotes and eukaryotes.</title>
        <authorList>
            <person name="Spang A."/>
            <person name="Saw J.H."/>
            <person name="Jorgensen S.L."/>
            <person name="Zaremba-Niedzwiedzka K."/>
            <person name="Martijn J."/>
            <person name="Lind A.E."/>
            <person name="van Eijk R."/>
            <person name="Schleper C."/>
            <person name="Guy L."/>
            <person name="Ettema T.J."/>
        </authorList>
    </citation>
    <scope>NUCLEOTIDE SEQUENCE</scope>
</reference>
<accession>A0A0F9NKL9</accession>
<dbReference type="EMBL" id="LAZR01003272">
    <property type="protein sequence ID" value="KKN20095.1"/>
    <property type="molecule type" value="Genomic_DNA"/>
</dbReference>
<organism evidence="1">
    <name type="scientific">marine sediment metagenome</name>
    <dbReference type="NCBI Taxonomy" id="412755"/>
    <lineage>
        <taxon>unclassified sequences</taxon>
        <taxon>metagenomes</taxon>
        <taxon>ecological metagenomes</taxon>
    </lineage>
</organism>
<name>A0A0F9NKL9_9ZZZZ</name>
<dbReference type="AlphaFoldDB" id="A0A0F9NKL9"/>
<sequence length="1177" mass="128556">MPTRIRVDWDNDGVLLGKGGNPLPNLFDSSPFAPGSVQGTGEDAYMALDYDLGQQVNTYEGAAFAEKLAIGLRYIKEHQLFPDEVDWVATQIAAFDTNLWKNTVYQSVIDPGTGFPAPQLNGVHGINPFKDLSDGNYLYFCVEERDDMVLEANVGKVYNADTYEGFPVDASTQYTMSFIYGNGGVILPGHTGTSTLKFEIVTKDGTPGGTVLTSTTKSIPASGTFEATCTMTFTTGVGDTFIALRITNVTATDIYQLVVGGIQVNPGSTADTYYPKGNPTPYIADQFDTILEPSTTYTVSWYQSGSNDLNIRLIDIGEYTATTPSTTPHTGETHDGLVRKGYTFTTGSNPSGVVLYETFSSDTDIFAGFQLNEGSILAPYSPSGIVGEYEDISAYVLSASWQLGSTNDKAMAFEGTADILLDNQSKLFSPENEDGPLYGHFTQDLMVYIDQYLEDVWVRMWSGWTGEFSVEPGSNGTATISCFQGNKRLRDGEFQAPIYEDARIDEAIQDLVLQAGGNYVPVGYRQSLVGDNTALGVNSVLRDASRVFNAADQGRRSYELIGDTWGEQVSGEKAIVELLEAENAHLWLNRSGELELRSYNWFIPTSAKDITDIVVGTDTQAATYVHAEAPINRVEVTLKPKSSEKGVPIWSTKNTITVPARQTVKTGLVFTFEEGLSRTITNVQGQQSELDITVWKTPGTLRQDTSEAYTATEVEDYLTAYITERGGGQHVLILSNSHSKPIYVDVIISGDYLIGGDGQTYIFDNDRGNSINRETYTTQLLTTEREAEAYAEYRLHLGGVAGYFSSITFNVPDDAILSTLTLGEIILLTEGQTGEQAYHAIIGENVSVSGGVVRVTYSLIEVGTQLYTVVDDLALAAENLIERENLTIVKGSDAQIINVPGEADLYSTGLFGKFYFGGVDQVRFTPVVSDGVDNISLEEIGDPTFNKAFIVSSPITGHAYFQKGYASETSNPATWIVSAAYPCIIRARVHARHWGYAGLPFVRLYFYNATPSNEATFIPAVEGEWGVRELTKVADLNEGIVALTSISLEGGIAFITSEVEAEVLRSHNQIRVEASTEYFLTFWIEAALAHDFDIIIYDQGGTEIDTATAVEFGTSGRADMSFTTSFDTSSIFIELLKNDGTDMEDYTFLLQDITLMLAYPTTYADTQPLPDSVGIFM</sequence>
<proteinExistence type="predicted"/>
<gene>
    <name evidence="1" type="ORF">LCGC14_0939030</name>
</gene>